<dbReference type="AlphaFoldDB" id="A0A5K1J175"/>
<protein>
    <submittedName>
        <fullName evidence="1">Uncharacterized protein</fullName>
    </submittedName>
</protein>
<organism evidence="1 2">
    <name type="scientific">Collinsella aerofaciens</name>
    <dbReference type="NCBI Taxonomy" id="74426"/>
    <lineage>
        <taxon>Bacteria</taxon>
        <taxon>Bacillati</taxon>
        <taxon>Actinomycetota</taxon>
        <taxon>Coriobacteriia</taxon>
        <taxon>Coriobacteriales</taxon>
        <taxon>Coriobacteriaceae</taxon>
        <taxon>Collinsella</taxon>
    </lineage>
</organism>
<proteinExistence type="predicted"/>
<reference evidence="1 2" key="1">
    <citation type="submission" date="2019-10" db="EMBL/GenBank/DDBJ databases">
        <authorList>
            <person name="Wolf R A."/>
        </authorList>
    </citation>
    <scope>NUCLEOTIDE SEQUENCE [LARGE SCALE GENOMIC DNA]</scope>
    <source>
        <strain evidence="1">Collinsella_aerofaciens_DSM_13712</strain>
    </source>
</reference>
<gene>
    <name evidence="1" type="ORF">CKJAJONC_01831</name>
</gene>
<dbReference type="RefSeq" id="WP_152067960.1">
    <property type="nucleotide sequence ID" value="NZ_CABWIF010000019.1"/>
</dbReference>
<sequence length="413" mass="47154">MSPRIDISIDELPEASSLLDGHDYSSQIIQRIAGVPVILDASGCPHSPFFEVEYDDRTIRFTSRHDNEHIVELGRKLDYVHHNCSGFLKTFFLRIDVIDGHCYSLSNHAKSLSIAFRTGGRVGPFLHLLSSHYFCVNDFSVTQIGRQKVKLSSAACTQTMTIKRIENRWIDVLCFLLGRTMASCNTNMPLLIERYCKSARLHHGLSGIEAVIVFSNKHSPYFADEEGRRNILSLVDTEAIRRLLSPKLKDPSFDYGVNKSDEQREITAKLSISYDKYYPNKKIVKLIALQLASSGRYHPKLMSSDYFSPQSDWADVHLLLIPNTFNDPIFIYYQLALLTGLGNRMRLQKYLSVLSRYFSGMISRQAFNERAVELFGEAACFLPIGRLSSAFFMRNTFPEEGLRERILNVLLER</sequence>
<dbReference type="EMBL" id="CABWIF010000019">
    <property type="protein sequence ID" value="VWL96141.1"/>
    <property type="molecule type" value="Genomic_DNA"/>
</dbReference>
<accession>A0A5K1J175</accession>
<evidence type="ECO:0000313" key="2">
    <source>
        <dbReference type="Proteomes" id="UP000368032"/>
    </source>
</evidence>
<name>A0A5K1J175_9ACTN</name>
<evidence type="ECO:0000313" key="1">
    <source>
        <dbReference type="EMBL" id="VWL96141.1"/>
    </source>
</evidence>
<dbReference type="Proteomes" id="UP000368032">
    <property type="component" value="Unassembled WGS sequence"/>
</dbReference>